<evidence type="ECO:0000313" key="10">
    <source>
        <dbReference type="EMBL" id="GIY75859.1"/>
    </source>
</evidence>
<evidence type="ECO:0000313" key="11">
    <source>
        <dbReference type="Proteomes" id="UP001054945"/>
    </source>
</evidence>
<evidence type="ECO:0000256" key="4">
    <source>
        <dbReference type="ARBA" id="ARBA00022525"/>
    </source>
</evidence>
<evidence type="ECO:0000256" key="6">
    <source>
        <dbReference type="ARBA" id="ARBA00022656"/>
    </source>
</evidence>
<dbReference type="GO" id="GO:0044218">
    <property type="term" value="C:other organism cell membrane"/>
    <property type="evidence" value="ECO:0007669"/>
    <property type="project" value="UniProtKB-KW"/>
</dbReference>
<dbReference type="SUPFAM" id="SSF48403">
    <property type="entry name" value="Ankyrin repeat"/>
    <property type="match status" value="1"/>
</dbReference>
<dbReference type="GO" id="GO:0005576">
    <property type="term" value="C:extracellular region"/>
    <property type="evidence" value="ECO:0007669"/>
    <property type="project" value="UniProtKB-SubCell"/>
</dbReference>
<keyword evidence="9" id="KW-0472">Membrane</keyword>
<dbReference type="Gene3D" id="1.25.40.20">
    <property type="entry name" value="Ankyrin repeat-containing domain"/>
    <property type="match status" value="1"/>
</dbReference>
<proteinExistence type="predicted"/>
<evidence type="ECO:0000256" key="1">
    <source>
        <dbReference type="ARBA" id="ARBA00004175"/>
    </source>
</evidence>
<accession>A0AAV4W1U4</accession>
<keyword evidence="4" id="KW-0964">Secreted</keyword>
<gene>
    <name evidence="10" type="ORF">CEXT_368201</name>
</gene>
<dbReference type="GO" id="GO:0044231">
    <property type="term" value="C:host cell presynaptic membrane"/>
    <property type="evidence" value="ECO:0007669"/>
    <property type="project" value="UniProtKB-KW"/>
</dbReference>
<dbReference type="GO" id="GO:0006887">
    <property type="term" value="P:exocytosis"/>
    <property type="evidence" value="ECO:0007669"/>
    <property type="project" value="UniProtKB-KW"/>
</dbReference>
<evidence type="ECO:0000256" key="5">
    <source>
        <dbReference type="ARBA" id="ARBA00022537"/>
    </source>
</evidence>
<organism evidence="10 11">
    <name type="scientific">Caerostris extrusa</name>
    <name type="common">Bark spider</name>
    <name type="synonym">Caerostris bankana</name>
    <dbReference type="NCBI Taxonomy" id="172846"/>
    <lineage>
        <taxon>Eukaryota</taxon>
        <taxon>Metazoa</taxon>
        <taxon>Ecdysozoa</taxon>
        <taxon>Arthropoda</taxon>
        <taxon>Chelicerata</taxon>
        <taxon>Arachnida</taxon>
        <taxon>Araneae</taxon>
        <taxon>Araneomorphae</taxon>
        <taxon>Entelegynae</taxon>
        <taxon>Araneoidea</taxon>
        <taxon>Araneidae</taxon>
        <taxon>Caerostris</taxon>
    </lineage>
</organism>
<keyword evidence="3" id="KW-0268">Exocytosis</keyword>
<evidence type="ECO:0000256" key="3">
    <source>
        <dbReference type="ARBA" id="ARBA00022483"/>
    </source>
</evidence>
<dbReference type="Proteomes" id="UP001054945">
    <property type="component" value="Unassembled WGS sequence"/>
</dbReference>
<comment type="subcellular location">
    <subcellularLocation>
        <location evidence="2">Secreted</location>
    </subcellularLocation>
    <subcellularLocation>
        <location evidence="1">Target cell membrane</location>
    </subcellularLocation>
</comment>
<keyword evidence="6" id="KW-0800">Toxin</keyword>
<feature type="non-terminal residue" evidence="10">
    <location>
        <position position="1"/>
    </location>
</feature>
<keyword evidence="7" id="KW-0528">Neurotoxin</keyword>
<protein>
    <submittedName>
        <fullName evidence="10">Uncharacterized protein</fullName>
    </submittedName>
</protein>
<comment type="caution">
    <text evidence="10">The sequence shown here is derived from an EMBL/GenBank/DDBJ whole genome shotgun (WGS) entry which is preliminary data.</text>
</comment>
<evidence type="ECO:0000256" key="8">
    <source>
        <dbReference type="ARBA" id="ARBA00023028"/>
    </source>
</evidence>
<keyword evidence="8" id="KW-0638">Presynaptic neurotoxin</keyword>
<evidence type="ECO:0000256" key="9">
    <source>
        <dbReference type="ARBA" id="ARBA00023298"/>
    </source>
</evidence>
<dbReference type="EMBL" id="BPLR01015399">
    <property type="protein sequence ID" value="GIY75859.1"/>
    <property type="molecule type" value="Genomic_DNA"/>
</dbReference>
<dbReference type="AlphaFoldDB" id="A0AAV4W1U4"/>
<keyword evidence="5" id="KW-1052">Target cell membrane</keyword>
<dbReference type="InterPro" id="IPR036770">
    <property type="entry name" value="Ankyrin_rpt-contain_sf"/>
</dbReference>
<dbReference type="GO" id="GO:0090729">
    <property type="term" value="F:toxin activity"/>
    <property type="evidence" value="ECO:0007669"/>
    <property type="project" value="UniProtKB-KW"/>
</dbReference>
<name>A0AAV4W1U4_CAEEX</name>
<keyword evidence="9" id="KW-1053">Target membrane</keyword>
<evidence type="ECO:0000256" key="7">
    <source>
        <dbReference type="ARBA" id="ARBA00022699"/>
    </source>
</evidence>
<reference evidence="10 11" key="1">
    <citation type="submission" date="2021-06" db="EMBL/GenBank/DDBJ databases">
        <title>Caerostris extrusa draft genome.</title>
        <authorList>
            <person name="Kono N."/>
            <person name="Arakawa K."/>
        </authorList>
    </citation>
    <scope>NUCLEOTIDE SEQUENCE [LARGE SCALE GENOMIC DNA]</scope>
</reference>
<evidence type="ECO:0000256" key="2">
    <source>
        <dbReference type="ARBA" id="ARBA00004613"/>
    </source>
</evidence>
<keyword evidence="11" id="KW-1185">Reference proteome</keyword>
<sequence>ATSAAVALIHDVLSSNHGTPLSYVCCKGNSACIKLLLKMEADIQIPKNWKTFT</sequence>